<dbReference type="Gene3D" id="3.90.79.10">
    <property type="entry name" value="Nucleoside Triphosphate Pyrophosphohydrolase"/>
    <property type="match status" value="1"/>
</dbReference>
<dbReference type="InterPro" id="IPR000086">
    <property type="entry name" value="NUDIX_hydrolase_dom"/>
</dbReference>
<evidence type="ECO:0000259" key="7">
    <source>
        <dbReference type="PROSITE" id="PS51462"/>
    </source>
</evidence>
<dbReference type="PANTHER" id="PTHR43758">
    <property type="entry name" value="7,8-DIHYDRO-8-OXOGUANINE TRIPHOSPHATASE"/>
    <property type="match status" value="1"/>
</dbReference>
<comment type="cofactor">
    <cofactor evidence="1">
        <name>Mg(2+)</name>
        <dbReference type="ChEBI" id="CHEBI:18420"/>
    </cofactor>
</comment>
<comment type="similarity">
    <text evidence="2 6">Belongs to the Nudix hydrolase family.</text>
</comment>
<dbReference type="EMBL" id="JAFBDZ010000011">
    <property type="protein sequence ID" value="MBM7588366.1"/>
    <property type="molecule type" value="Genomic_DNA"/>
</dbReference>
<dbReference type="CDD" id="cd04665">
    <property type="entry name" value="NUDIX_RppH"/>
    <property type="match status" value="1"/>
</dbReference>
<keyword evidence="9" id="KW-1185">Reference proteome</keyword>
<evidence type="ECO:0000256" key="2">
    <source>
        <dbReference type="ARBA" id="ARBA00005582"/>
    </source>
</evidence>
<keyword evidence="4 6" id="KW-0378">Hydrolase</keyword>
<accession>A0ABS2NKI4</accession>
<dbReference type="PROSITE" id="PS51462">
    <property type="entry name" value="NUDIX"/>
    <property type="match status" value="1"/>
</dbReference>
<dbReference type="InterPro" id="IPR014078">
    <property type="entry name" value="Nudix_YtkD"/>
</dbReference>
<evidence type="ECO:0000256" key="3">
    <source>
        <dbReference type="ARBA" id="ARBA00022723"/>
    </source>
</evidence>
<dbReference type="GO" id="GO:0035539">
    <property type="term" value="F:8-oxo-7,8-dihydrodeoxyguanosine triphosphate pyrophosphatase activity"/>
    <property type="evidence" value="ECO:0007669"/>
    <property type="project" value="UniProtKB-EC"/>
</dbReference>
<gene>
    <name evidence="8" type="ORF">JOC86_004964</name>
</gene>
<evidence type="ECO:0000256" key="1">
    <source>
        <dbReference type="ARBA" id="ARBA00001946"/>
    </source>
</evidence>
<reference evidence="8 9" key="1">
    <citation type="submission" date="2021-01" db="EMBL/GenBank/DDBJ databases">
        <title>Genomic Encyclopedia of Type Strains, Phase IV (KMG-IV): sequencing the most valuable type-strain genomes for metagenomic binning, comparative biology and taxonomic classification.</title>
        <authorList>
            <person name="Goeker M."/>
        </authorList>
    </citation>
    <scope>NUCLEOTIDE SEQUENCE [LARGE SCALE GENOMIC DNA]</scope>
    <source>
        <strain evidence="8 9">DSM 24834</strain>
    </source>
</reference>
<evidence type="ECO:0000256" key="4">
    <source>
        <dbReference type="ARBA" id="ARBA00022801"/>
    </source>
</evidence>
<proteinExistence type="inferred from homology"/>
<protein>
    <submittedName>
        <fullName evidence="8">8-oxo-dGTP diphosphatase</fullName>
        <ecNumber evidence="8">3.6.1.55</ecNumber>
    </submittedName>
</protein>
<dbReference type="InterPro" id="IPR015797">
    <property type="entry name" value="NUDIX_hydrolase-like_dom_sf"/>
</dbReference>
<dbReference type="InterPro" id="IPR020476">
    <property type="entry name" value="Nudix_hydrolase"/>
</dbReference>
<comment type="caution">
    <text evidence="8">The sequence shown here is derived from an EMBL/GenBank/DDBJ whole genome shotgun (WGS) entry which is preliminary data.</text>
</comment>
<dbReference type="EC" id="3.6.1.55" evidence="8"/>
<dbReference type="Proteomes" id="UP001646157">
    <property type="component" value="Unassembled WGS sequence"/>
</dbReference>
<dbReference type="PROSITE" id="PS00893">
    <property type="entry name" value="NUDIX_BOX"/>
    <property type="match status" value="1"/>
</dbReference>
<dbReference type="Pfam" id="PF00293">
    <property type="entry name" value="NUDIX"/>
    <property type="match status" value="1"/>
</dbReference>
<keyword evidence="5" id="KW-0460">Magnesium</keyword>
<sequence length="161" mass="18737">MINFIDKNGLLVNLSFEKNVFPEKSKHVFIITRWQDQWLLTKHKSRGLEFPGGKREDGESLEEAAKREVFEETGGIVSKLFYIGQYQVMDEVPFVKTIYFADIESIERKSDYLETEGPVLFNGEIRHVQNDSAFSFIMKDEVVKQAIDYLFDKSVVKTNQE</sequence>
<dbReference type="PRINTS" id="PR00502">
    <property type="entry name" value="NUDIXFAMILY"/>
</dbReference>
<dbReference type="SUPFAM" id="SSF55811">
    <property type="entry name" value="Nudix"/>
    <property type="match status" value="1"/>
</dbReference>
<dbReference type="PANTHER" id="PTHR43758:SF8">
    <property type="entry name" value="8-OXO-DGTP DIPHOSPHATASE YTKD-RELATED"/>
    <property type="match status" value="1"/>
</dbReference>
<organism evidence="8 9">
    <name type="scientific">Rossellomorea pakistanensis</name>
    <dbReference type="NCBI Taxonomy" id="992288"/>
    <lineage>
        <taxon>Bacteria</taxon>
        <taxon>Bacillati</taxon>
        <taxon>Bacillota</taxon>
        <taxon>Bacilli</taxon>
        <taxon>Bacillales</taxon>
        <taxon>Bacillaceae</taxon>
        <taxon>Rossellomorea</taxon>
    </lineage>
</organism>
<evidence type="ECO:0000256" key="6">
    <source>
        <dbReference type="RuleBase" id="RU003476"/>
    </source>
</evidence>
<evidence type="ECO:0000313" key="8">
    <source>
        <dbReference type="EMBL" id="MBM7588366.1"/>
    </source>
</evidence>
<dbReference type="NCBIfam" id="TIGR02705">
    <property type="entry name" value="nudix_YtkD"/>
    <property type="match status" value="1"/>
</dbReference>
<evidence type="ECO:0000256" key="5">
    <source>
        <dbReference type="ARBA" id="ARBA00022842"/>
    </source>
</evidence>
<feature type="domain" description="Nudix hydrolase" evidence="7">
    <location>
        <begin position="21"/>
        <end position="159"/>
    </location>
</feature>
<name>A0ABS2NKI4_9BACI</name>
<dbReference type="InterPro" id="IPR020084">
    <property type="entry name" value="NUDIX_hydrolase_CS"/>
</dbReference>
<keyword evidence="3" id="KW-0479">Metal-binding</keyword>
<evidence type="ECO:0000313" key="9">
    <source>
        <dbReference type="Proteomes" id="UP001646157"/>
    </source>
</evidence>